<dbReference type="EMBL" id="CP014163">
    <property type="protein sequence ID" value="AMB99991.1"/>
    <property type="molecule type" value="Genomic_DNA"/>
</dbReference>
<proteinExistence type="predicted"/>
<sequence>MTKLMTPFWFAVKKTLIALVFILLAAMGGILLLALIAMAMNGSVNISLDEEWGTFIVQEILPLVAKLFLIVTPIQVAEYLFDTTIRLSIRRQNYFILISAFTSLMVLGLTLLDSHDLTNNFWLTFFGYLVILFGAQVLVHLVYRTSYLVVMLAVAPVLFIFGFVLGFLQNMSLHSANALANFMHFVTNHNILMMAIIGAILVAILNWQIRTTSIQGKD</sequence>
<keyword evidence="2" id="KW-1185">Reference proteome</keyword>
<dbReference type="KEGG" id="auh:AWM75_08405"/>
<gene>
    <name evidence="1" type="ORF">AWM75_08405</name>
</gene>
<dbReference type="RefSeq" id="WP_067980774.1">
    <property type="nucleotide sequence ID" value="NZ_CP014163.1"/>
</dbReference>
<reference evidence="1 2" key="1">
    <citation type="journal article" date="2016" name="Genome Announc.">
        <title>Complete Genome Sequences of Aerococcus christensenii CCUG 28831T, Aerococcus sanguinicola CCUG 43001T, Aerococcus urinae CCUG 36881T, Aerococcus urinaeequi CCUG 28094T, Aerococcus urinaehominis CCUG 42038 BT, and Aerococcus viridans CCUG 4311T.</title>
        <authorList>
            <person name="Carkaci D."/>
            <person name="Dargis R."/>
            <person name="Nielsen X.C."/>
            <person name="Skovgaard O."/>
            <person name="Fuursted K."/>
            <person name="Christensen J.J."/>
        </authorList>
    </citation>
    <scope>NUCLEOTIDE SEQUENCE [LARGE SCALE GENOMIC DNA]</scope>
    <source>
        <strain evidence="1 2">CCUG42038B</strain>
    </source>
</reference>
<evidence type="ECO:0000313" key="1">
    <source>
        <dbReference type="EMBL" id="AMB99991.1"/>
    </source>
</evidence>
<organism evidence="1 2">
    <name type="scientific">Aerococcus urinaehominis</name>
    <dbReference type="NCBI Taxonomy" id="128944"/>
    <lineage>
        <taxon>Bacteria</taxon>
        <taxon>Bacillati</taxon>
        <taxon>Bacillota</taxon>
        <taxon>Bacilli</taxon>
        <taxon>Lactobacillales</taxon>
        <taxon>Aerococcaceae</taxon>
        <taxon>Aerococcus</taxon>
    </lineage>
</organism>
<name>A0A0X8FMD5_9LACT</name>
<evidence type="ECO:0000313" key="2">
    <source>
        <dbReference type="Proteomes" id="UP000062260"/>
    </source>
</evidence>
<dbReference type="STRING" id="128944.AWM75_08405"/>
<reference evidence="2" key="2">
    <citation type="submission" date="2016-01" db="EMBL/GenBank/DDBJ databases">
        <title>Six Aerococcus type strain genome sequencing and assembly using PacBio and Illumina Hiseq.</title>
        <authorList>
            <person name="Carkaci D."/>
            <person name="Dargis R."/>
            <person name="Nielsen X.C."/>
            <person name="Skovgaard O."/>
            <person name="Fuursted K."/>
            <person name="Christensen J.J."/>
        </authorList>
    </citation>
    <scope>NUCLEOTIDE SEQUENCE [LARGE SCALE GENOMIC DNA]</scope>
    <source>
        <strain evidence="2">CCUG42038B</strain>
    </source>
</reference>
<dbReference type="AlphaFoldDB" id="A0A0X8FMD5"/>
<accession>A0A0X8FMD5</accession>
<dbReference type="Proteomes" id="UP000062260">
    <property type="component" value="Chromosome"/>
</dbReference>
<protein>
    <submittedName>
        <fullName evidence="1">Uncharacterized protein</fullName>
    </submittedName>
</protein>